<dbReference type="Proteomes" id="UP001205560">
    <property type="component" value="Unassembled WGS sequence"/>
</dbReference>
<keyword evidence="5" id="KW-1185">Reference proteome</keyword>
<comment type="subunit">
    <text evidence="2">Associates exclusively with 100S ribosomes, which are dimers of 70S ribosomes.</text>
</comment>
<evidence type="ECO:0000256" key="2">
    <source>
        <dbReference type="ARBA" id="ARBA00038695"/>
    </source>
</evidence>
<dbReference type="InterPro" id="IPR003489">
    <property type="entry name" value="RHF/RaiA"/>
</dbReference>
<evidence type="ECO:0000256" key="3">
    <source>
        <dbReference type="ARBA" id="ARBA00041148"/>
    </source>
</evidence>
<dbReference type="SUPFAM" id="SSF69754">
    <property type="entry name" value="Ribosome binding protein Y (YfiA homologue)"/>
    <property type="match status" value="1"/>
</dbReference>
<sequence>MNLTISGHHLDVTPAIREYVQNKLERITRHFDQVIDSHVILCIDNLTEKEKRQKAEINLRVAGKIVHVASAAHDLYAAIDMLMDRLDRQVQKYKQMLQDHSHTALKRMANETTEGGEAAATA</sequence>
<protein>
    <recommendedName>
        <fullName evidence="3">Ribosome hibernation promoting factor</fullName>
    </recommendedName>
</protein>
<dbReference type="Gene3D" id="3.30.160.100">
    <property type="entry name" value="Ribosome hibernation promotion factor-like"/>
    <property type="match status" value="1"/>
</dbReference>
<dbReference type="InterPro" id="IPR050574">
    <property type="entry name" value="HPF/YfiA_ribosome-assoc"/>
</dbReference>
<evidence type="ECO:0000313" key="5">
    <source>
        <dbReference type="Proteomes" id="UP001205560"/>
    </source>
</evidence>
<reference evidence="4 5" key="1">
    <citation type="submission" date="2022-08" db="EMBL/GenBank/DDBJ databases">
        <title>Reclassification of Massilia species as members of the genera Telluria, Duganella, Pseudoduganella, Mokoshia gen. nov. and Zemynaea gen. nov. using orthogonal and non-orthogonal genome-based approaches.</title>
        <authorList>
            <person name="Bowman J.P."/>
        </authorList>
    </citation>
    <scope>NUCLEOTIDE SEQUENCE [LARGE SCALE GENOMIC DNA]</scope>
    <source>
        <strain evidence="4 5">LMG 28164</strain>
    </source>
</reference>
<dbReference type="PANTHER" id="PTHR33231">
    <property type="entry name" value="30S RIBOSOMAL PROTEIN"/>
    <property type="match status" value="1"/>
</dbReference>
<proteinExistence type="predicted"/>
<accession>A0ABT2A1P5</accession>
<dbReference type="Pfam" id="PF02482">
    <property type="entry name" value="Ribosomal_S30AE"/>
    <property type="match status" value="1"/>
</dbReference>
<name>A0ABT2A1P5_9BURK</name>
<dbReference type="NCBIfam" id="TIGR00741">
    <property type="entry name" value="yfiA"/>
    <property type="match status" value="1"/>
</dbReference>
<dbReference type="RefSeq" id="WP_258843960.1">
    <property type="nucleotide sequence ID" value="NZ_JANUGX010000002.1"/>
</dbReference>
<dbReference type="CDD" id="cd00552">
    <property type="entry name" value="RaiA"/>
    <property type="match status" value="1"/>
</dbReference>
<dbReference type="PANTHER" id="PTHR33231:SF1">
    <property type="entry name" value="30S RIBOSOMAL PROTEIN"/>
    <property type="match status" value="1"/>
</dbReference>
<evidence type="ECO:0000256" key="1">
    <source>
        <dbReference type="ARBA" id="ARBA00022845"/>
    </source>
</evidence>
<evidence type="ECO:0000313" key="4">
    <source>
        <dbReference type="EMBL" id="MCS0588116.1"/>
    </source>
</evidence>
<gene>
    <name evidence="4" type="primary">raiA</name>
    <name evidence="4" type="ORF">NX782_02725</name>
</gene>
<dbReference type="InterPro" id="IPR036567">
    <property type="entry name" value="RHF-like"/>
</dbReference>
<dbReference type="EMBL" id="JANUGX010000002">
    <property type="protein sequence ID" value="MCS0588116.1"/>
    <property type="molecule type" value="Genomic_DNA"/>
</dbReference>
<organism evidence="4 5">
    <name type="scientific">Massilia norwichensis</name>
    <dbReference type="NCBI Taxonomy" id="1442366"/>
    <lineage>
        <taxon>Bacteria</taxon>
        <taxon>Pseudomonadati</taxon>
        <taxon>Pseudomonadota</taxon>
        <taxon>Betaproteobacteria</taxon>
        <taxon>Burkholderiales</taxon>
        <taxon>Oxalobacteraceae</taxon>
        <taxon>Telluria group</taxon>
        <taxon>Massilia</taxon>
    </lineage>
</organism>
<keyword evidence="1" id="KW-0810">Translation regulation</keyword>
<comment type="caution">
    <text evidence="4">The sequence shown here is derived from an EMBL/GenBank/DDBJ whole genome shotgun (WGS) entry which is preliminary data.</text>
</comment>